<evidence type="ECO:0000259" key="3">
    <source>
        <dbReference type="PROSITE" id="PS50118"/>
    </source>
</evidence>
<name>A0A1R2CIH9_9CILI</name>
<dbReference type="InterPro" id="IPR009071">
    <property type="entry name" value="HMG_box_dom"/>
</dbReference>
<sequence>MEDNSKKLMIEVFKLASMFCAEASELISGYARREEILRRDPVNKGVKIGENDRKERTEKKNEKVEKKVEKGKEKQEKGEKKVEKNERAEKNEKAEKEEVKKKSSKKHRKDTGKQKSGYHLFLKSKMQEIRAKPGLETMQIGDISSLVSKQWENLDSTEREIWDEKSKEDTTEKTRVIEIIPQKTSRSEEPEKSKKSKKKPKTPSSGSGTDSESEPSENLKKKKKTSE</sequence>
<dbReference type="PROSITE" id="PS50118">
    <property type="entry name" value="HMG_BOX_2"/>
    <property type="match status" value="1"/>
</dbReference>
<dbReference type="GO" id="GO:0003677">
    <property type="term" value="F:DNA binding"/>
    <property type="evidence" value="ECO:0007669"/>
    <property type="project" value="UniProtKB-UniRule"/>
</dbReference>
<feature type="compositionally biased region" description="Basic and acidic residues" evidence="2">
    <location>
        <begin position="156"/>
        <end position="176"/>
    </location>
</feature>
<gene>
    <name evidence="4" type="ORF">SteCoe_9190</name>
</gene>
<dbReference type="AlphaFoldDB" id="A0A1R2CIH9"/>
<dbReference type="CDD" id="cd00084">
    <property type="entry name" value="HMG-box_SF"/>
    <property type="match status" value="1"/>
</dbReference>
<evidence type="ECO:0000256" key="2">
    <source>
        <dbReference type="SAM" id="MobiDB-lite"/>
    </source>
</evidence>
<feature type="compositionally biased region" description="Basic and acidic residues" evidence="2">
    <location>
        <begin position="32"/>
        <end position="101"/>
    </location>
</feature>
<dbReference type="Gene3D" id="1.10.30.10">
    <property type="entry name" value="High mobility group box domain"/>
    <property type="match status" value="1"/>
</dbReference>
<dbReference type="GO" id="GO:0005634">
    <property type="term" value="C:nucleus"/>
    <property type="evidence" value="ECO:0007669"/>
    <property type="project" value="UniProtKB-UniRule"/>
</dbReference>
<dbReference type="InterPro" id="IPR036910">
    <property type="entry name" value="HMG_box_dom_sf"/>
</dbReference>
<feature type="DNA-binding region" description="HMG box" evidence="1">
    <location>
        <begin position="111"/>
        <end position="181"/>
    </location>
</feature>
<evidence type="ECO:0000313" key="4">
    <source>
        <dbReference type="EMBL" id="OMJ88803.1"/>
    </source>
</evidence>
<dbReference type="Proteomes" id="UP000187209">
    <property type="component" value="Unassembled WGS sequence"/>
</dbReference>
<dbReference type="EMBL" id="MPUH01000141">
    <property type="protein sequence ID" value="OMJ88803.1"/>
    <property type="molecule type" value="Genomic_DNA"/>
</dbReference>
<keyword evidence="1" id="KW-0238">DNA-binding</keyword>
<keyword evidence="1" id="KW-0539">Nucleus</keyword>
<organism evidence="4 5">
    <name type="scientific">Stentor coeruleus</name>
    <dbReference type="NCBI Taxonomy" id="5963"/>
    <lineage>
        <taxon>Eukaryota</taxon>
        <taxon>Sar</taxon>
        <taxon>Alveolata</taxon>
        <taxon>Ciliophora</taxon>
        <taxon>Postciliodesmatophora</taxon>
        <taxon>Heterotrichea</taxon>
        <taxon>Heterotrichida</taxon>
        <taxon>Stentoridae</taxon>
        <taxon>Stentor</taxon>
    </lineage>
</organism>
<evidence type="ECO:0000313" key="5">
    <source>
        <dbReference type="Proteomes" id="UP000187209"/>
    </source>
</evidence>
<feature type="domain" description="HMG box" evidence="3">
    <location>
        <begin position="111"/>
        <end position="181"/>
    </location>
</feature>
<dbReference type="OrthoDB" id="326207at2759"/>
<comment type="caution">
    <text evidence="4">The sequence shown here is derived from an EMBL/GenBank/DDBJ whole genome shotgun (WGS) entry which is preliminary data.</text>
</comment>
<reference evidence="4 5" key="1">
    <citation type="submission" date="2016-11" db="EMBL/GenBank/DDBJ databases">
        <title>The macronuclear genome of Stentor coeruleus: a giant cell with tiny introns.</title>
        <authorList>
            <person name="Slabodnick M."/>
            <person name="Ruby J.G."/>
            <person name="Reiff S.B."/>
            <person name="Swart E.C."/>
            <person name="Gosai S."/>
            <person name="Prabakaran S."/>
            <person name="Witkowska E."/>
            <person name="Larue G.E."/>
            <person name="Fisher S."/>
            <person name="Freeman R.M."/>
            <person name="Gunawardena J."/>
            <person name="Chu W."/>
            <person name="Stover N.A."/>
            <person name="Gregory B.D."/>
            <person name="Nowacki M."/>
            <person name="Derisi J."/>
            <person name="Roy S.W."/>
            <person name="Marshall W.F."/>
            <person name="Sood P."/>
        </authorList>
    </citation>
    <scope>NUCLEOTIDE SEQUENCE [LARGE SCALE GENOMIC DNA]</scope>
    <source>
        <strain evidence="4">WM001</strain>
    </source>
</reference>
<evidence type="ECO:0000256" key="1">
    <source>
        <dbReference type="PROSITE-ProRule" id="PRU00267"/>
    </source>
</evidence>
<feature type="region of interest" description="Disordered" evidence="2">
    <location>
        <begin position="154"/>
        <end position="227"/>
    </location>
</feature>
<dbReference type="Pfam" id="PF09011">
    <property type="entry name" value="HMG_box_2"/>
    <property type="match status" value="1"/>
</dbReference>
<accession>A0A1R2CIH9</accession>
<keyword evidence="5" id="KW-1185">Reference proteome</keyword>
<proteinExistence type="predicted"/>
<protein>
    <recommendedName>
        <fullName evidence="3">HMG box domain-containing protein</fullName>
    </recommendedName>
</protein>
<dbReference type="SUPFAM" id="SSF47095">
    <property type="entry name" value="HMG-box"/>
    <property type="match status" value="1"/>
</dbReference>
<feature type="region of interest" description="Disordered" evidence="2">
    <location>
        <begin position="32"/>
        <end position="121"/>
    </location>
</feature>